<dbReference type="Pfam" id="PF17917">
    <property type="entry name" value="RT_RNaseH"/>
    <property type="match status" value="1"/>
</dbReference>
<dbReference type="Gene3D" id="4.10.60.10">
    <property type="entry name" value="Zinc finger, CCHC-type"/>
    <property type="match status" value="1"/>
</dbReference>
<feature type="region of interest" description="Disordered" evidence="8">
    <location>
        <begin position="946"/>
        <end position="976"/>
    </location>
</feature>
<feature type="domain" description="BTB" evidence="10">
    <location>
        <begin position="30"/>
        <end position="89"/>
    </location>
</feature>
<feature type="domain" description="Reverse transcriptase" evidence="12">
    <location>
        <begin position="1121"/>
        <end position="1298"/>
    </location>
</feature>
<dbReference type="Gene3D" id="3.30.70.270">
    <property type="match status" value="2"/>
</dbReference>
<keyword evidence="9" id="KW-1133">Transmembrane helix</keyword>
<keyword evidence="6" id="KW-0695">RNA-directed DNA polymerase</keyword>
<dbReference type="InterPro" id="IPR000210">
    <property type="entry name" value="BTB/POZ_dom"/>
</dbReference>
<keyword evidence="1" id="KW-0808">Transferase</keyword>
<evidence type="ECO:0000256" key="5">
    <source>
        <dbReference type="ARBA" id="ARBA00022801"/>
    </source>
</evidence>
<dbReference type="GO" id="GO:0008270">
    <property type="term" value="F:zinc ion binding"/>
    <property type="evidence" value="ECO:0007669"/>
    <property type="project" value="UniProtKB-KW"/>
</dbReference>
<keyword evidence="2" id="KW-0548">Nucleotidyltransferase</keyword>
<name>A0A2B4SZG6_STYPI</name>
<dbReference type="Pfam" id="PF00651">
    <property type="entry name" value="BTB"/>
    <property type="match status" value="3"/>
</dbReference>
<dbReference type="InterPro" id="IPR041588">
    <property type="entry name" value="Integrase_H2C2"/>
</dbReference>
<keyword evidence="4" id="KW-0255">Endonuclease</keyword>
<dbReference type="Proteomes" id="UP000225706">
    <property type="component" value="Unassembled WGS sequence"/>
</dbReference>
<feature type="region of interest" description="Disordered" evidence="8">
    <location>
        <begin position="596"/>
        <end position="625"/>
    </location>
</feature>
<dbReference type="InterPro" id="IPR001878">
    <property type="entry name" value="Znf_CCHC"/>
</dbReference>
<dbReference type="Gene3D" id="1.10.340.70">
    <property type="match status" value="1"/>
</dbReference>
<keyword evidence="7" id="KW-0863">Zinc-finger</keyword>
<dbReference type="PROSITE" id="PS50994">
    <property type="entry name" value="INTEGRASE"/>
    <property type="match status" value="1"/>
</dbReference>
<dbReference type="InterPro" id="IPR011333">
    <property type="entry name" value="SKP1/BTB/POZ_sf"/>
</dbReference>
<dbReference type="CDD" id="cd09274">
    <property type="entry name" value="RNase_HI_RT_Ty3"/>
    <property type="match status" value="1"/>
</dbReference>
<dbReference type="InterPro" id="IPR050951">
    <property type="entry name" value="Retrovirus_Pol_polyprotein"/>
</dbReference>
<dbReference type="OrthoDB" id="5989600at2759"/>
<evidence type="ECO:0000259" key="12">
    <source>
        <dbReference type="PROSITE" id="PS50878"/>
    </source>
</evidence>
<dbReference type="InterPro" id="IPR036875">
    <property type="entry name" value="Znf_CCHC_sf"/>
</dbReference>
<dbReference type="FunFam" id="3.30.420.10:FF:000063">
    <property type="entry name" value="Retrovirus-related Pol polyprotein from transposon 297-like Protein"/>
    <property type="match status" value="1"/>
</dbReference>
<keyword evidence="9" id="KW-0472">Membrane</keyword>
<evidence type="ECO:0000256" key="1">
    <source>
        <dbReference type="ARBA" id="ARBA00022679"/>
    </source>
</evidence>
<dbReference type="FunFam" id="3.10.20.370:FF:000001">
    <property type="entry name" value="Retrovirus-related Pol polyprotein from transposon 17.6-like protein"/>
    <property type="match status" value="1"/>
</dbReference>
<dbReference type="InterPro" id="IPR043502">
    <property type="entry name" value="DNA/RNA_pol_sf"/>
</dbReference>
<dbReference type="Gene3D" id="3.30.420.10">
    <property type="entry name" value="Ribonuclease H-like superfamily/Ribonuclease H"/>
    <property type="match status" value="1"/>
</dbReference>
<feature type="compositionally biased region" description="Polar residues" evidence="8">
    <location>
        <begin position="1952"/>
        <end position="1970"/>
    </location>
</feature>
<evidence type="ECO:0000313" key="15">
    <source>
        <dbReference type="Proteomes" id="UP000225706"/>
    </source>
</evidence>
<evidence type="ECO:0000256" key="4">
    <source>
        <dbReference type="ARBA" id="ARBA00022759"/>
    </source>
</evidence>
<dbReference type="FunFam" id="3.30.70.270:FF:000026">
    <property type="entry name" value="Transposon Ty3-G Gag-Pol polyprotein"/>
    <property type="match status" value="1"/>
</dbReference>
<feature type="region of interest" description="Disordered" evidence="8">
    <location>
        <begin position="1928"/>
        <end position="1995"/>
    </location>
</feature>
<evidence type="ECO:0000256" key="9">
    <source>
        <dbReference type="SAM" id="Phobius"/>
    </source>
</evidence>
<feature type="domain" description="BTB" evidence="10">
    <location>
        <begin position="431"/>
        <end position="498"/>
    </location>
</feature>
<dbReference type="Pfam" id="PF00078">
    <property type="entry name" value="RVT_1"/>
    <property type="match status" value="1"/>
</dbReference>
<dbReference type="Pfam" id="PF00665">
    <property type="entry name" value="rve"/>
    <property type="match status" value="1"/>
</dbReference>
<dbReference type="GO" id="GO:0003676">
    <property type="term" value="F:nucleic acid binding"/>
    <property type="evidence" value="ECO:0007669"/>
    <property type="project" value="InterPro"/>
</dbReference>
<dbReference type="SMART" id="SM00225">
    <property type="entry name" value="BTB"/>
    <property type="match status" value="3"/>
</dbReference>
<dbReference type="PANTHER" id="PTHR37984">
    <property type="entry name" value="PROTEIN CBG26694"/>
    <property type="match status" value="1"/>
</dbReference>
<dbReference type="InterPro" id="IPR036397">
    <property type="entry name" value="RNaseH_sf"/>
</dbReference>
<dbReference type="SUPFAM" id="SSF53098">
    <property type="entry name" value="Ribonuclease H-like"/>
    <property type="match status" value="1"/>
</dbReference>
<dbReference type="SUPFAM" id="SSF57756">
    <property type="entry name" value="Retrovirus zinc finger-like domains"/>
    <property type="match status" value="1"/>
</dbReference>
<dbReference type="SUPFAM" id="SSF54695">
    <property type="entry name" value="POZ domain"/>
    <property type="match status" value="3"/>
</dbReference>
<organism evidence="14 15">
    <name type="scientific">Stylophora pistillata</name>
    <name type="common">Smooth cauliflower coral</name>
    <dbReference type="NCBI Taxonomy" id="50429"/>
    <lineage>
        <taxon>Eukaryota</taxon>
        <taxon>Metazoa</taxon>
        <taxon>Cnidaria</taxon>
        <taxon>Anthozoa</taxon>
        <taxon>Hexacorallia</taxon>
        <taxon>Scleractinia</taxon>
        <taxon>Astrocoeniina</taxon>
        <taxon>Pocilloporidae</taxon>
        <taxon>Stylophora</taxon>
    </lineage>
</organism>
<evidence type="ECO:0000256" key="8">
    <source>
        <dbReference type="SAM" id="MobiDB-lite"/>
    </source>
</evidence>
<feature type="domain" description="CCHC-type" evidence="11">
    <location>
        <begin position="909"/>
        <end position="924"/>
    </location>
</feature>
<dbReference type="GO" id="GO:0003964">
    <property type="term" value="F:RNA-directed DNA polymerase activity"/>
    <property type="evidence" value="ECO:0007669"/>
    <property type="project" value="UniProtKB-KW"/>
</dbReference>
<dbReference type="Pfam" id="PF17921">
    <property type="entry name" value="Integrase_H2C2"/>
    <property type="match status" value="1"/>
</dbReference>
<evidence type="ECO:0000313" key="14">
    <source>
        <dbReference type="EMBL" id="PFX33775.1"/>
    </source>
</evidence>
<evidence type="ECO:0000259" key="10">
    <source>
        <dbReference type="PROSITE" id="PS50097"/>
    </source>
</evidence>
<accession>A0A2B4SZG6</accession>
<keyword evidence="15" id="KW-1185">Reference proteome</keyword>
<evidence type="ECO:0000256" key="2">
    <source>
        <dbReference type="ARBA" id="ARBA00022695"/>
    </source>
</evidence>
<dbReference type="PROSITE" id="PS50878">
    <property type="entry name" value="RT_POL"/>
    <property type="match status" value="1"/>
</dbReference>
<dbReference type="GO" id="GO:0015074">
    <property type="term" value="P:DNA integration"/>
    <property type="evidence" value="ECO:0007669"/>
    <property type="project" value="InterPro"/>
</dbReference>
<evidence type="ECO:0000259" key="13">
    <source>
        <dbReference type="PROSITE" id="PS50994"/>
    </source>
</evidence>
<dbReference type="PROSITE" id="PS50097">
    <property type="entry name" value="BTB"/>
    <property type="match status" value="3"/>
</dbReference>
<comment type="caution">
    <text evidence="14">The sequence shown here is derived from an EMBL/GenBank/DDBJ whole genome shotgun (WGS) entry which is preliminary data.</text>
</comment>
<feature type="compositionally biased region" description="Basic and acidic residues" evidence="8">
    <location>
        <begin position="1985"/>
        <end position="1995"/>
    </location>
</feature>
<dbReference type="GO" id="GO:0016787">
    <property type="term" value="F:hydrolase activity"/>
    <property type="evidence" value="ECO:0007669"/>
    <property type="project" value="UniProtKB-KW"/>
</dbReference>
<evidence type="ECO:0000256" key="6">
    <source>
        <dbReference type="ARBA" id="ARBA00022918"/>
    </source>
</evidence>
<evidence type="ECO:0000256" key="3">
    <source>
        <dbReference type="ARBA" id="ARBA00022722"/>
    </source>
</evidence>
<dbReference type="EMBL" id="LSMT01000009">
    <property type="protein sequence ID" value="PFX33775.1"/>
    <property type="molecule type" value="Genomic_DNA"/>
</dbReference>
<reference evidence="15" key="1">
    <citation type="journal article" date="2017" name="bioRxiv">
        <title>Comparative analysis of the genomes of Stylophora pistillata and Acropora digitifera provides evidence for extensive differences between species of corals.</title>
        <authorList>
            <person name="Voolstra C.R."/>
            <person name="Li Y."/>
            <person name="Liew Y.J."/>
            <person name="Baumgarten S."/>
            <person name="Zoccola D."/>
            <person name="Flot J.-F."/>
            <person name="Tambutte S."/>
            <person name="Allemand D."/>
            <person name="Aranda M."/>
        </authorList>
    </citation>
    <scope>NUCLEOTIDE SEQUENCE [LARGE SCALE GENOMIC DNA]</scope>
</reference>
<keyword evidence="5" id="KW-0378">Hydrolase</keyword>
<keyword evidence="7" id="KW-0862">Zinc</keyword>
<feature type="transmembrane region" description="Helical" evidence="9">
    <location>
        <begin position="199"/>
        <end position="218"/>
    </location>
</feature>
<keyword evidence="3" id="KW-0540">Nuclease</keyword>
<keyword evidence="7" id="KW-0479">Metal-binding</keyword>
<dbReference type="InterPro" id="IPR041373">
    <property type="entry name" value="RT_RNaseH"/>
</dbReference>
<gene>
    <name evidence="14" type="primary">TY3B-G</name>
    <name evidence="14" type="ORF">AWC38_SpisGene1428</name>
</gene>
<feature type="domain" description="BTB" evidence="10">
    <location>
        <begin position="303"/>
        <end position="358"/>
    </location>
</feature>
<dbReference type="Gene3D" id="3.10.20.370">
    <property type="match status" value="1"/>
</dbReference>
<evidence type="ECO:0000256" key="7">
    <source>
        <dbReference type="PROSITE-ProRule" id="PRU00047"/>
    </source>
</evidence>
<dbReference type="Gene3D" id="3.30.710.10">
    <property type="entry name" value="Potassium Channel Kv1.1, Chain A"/>
    <property type="match status" value="3"/>
</dbReference>
<dbReference type="PROSITE" id="PS50158">
    <property type="entry name" value="ZF_CCHC"/>
    <property type="match status" value="1"/>
</dbReference>
<dbReference type="InterPro" id="IPR001584">
    <property type="entry name" value="Integrase_cat-core"/>
</dbReference>
<protein>
    <submittedName>
        <fullName evidence="14">Transposon Ty3-G Gag-Pol polyprotein</fullName>
    </submittedName>
</protein>
<dbReference type="CDD" id="cd01647">
    <property type="entry name" value="RT_LTR"/>
    <property type="match status" value="1"/>
</dbReference>
<evidence type="ECO:0000259" key="11">
    <source>
        <dbReference type="PROSITE" id="PS50158"/>
    </source>
</evidence>
<proteinExistence type="predicted"/>
<dbReference type="SUPFAM" id="SSF56672">
    <property type="entry name" value="DNA/RNA polymerases"/>
    <property type="match status" value="1"/>
</dbReference>
<dbReference type="Gene3D" id="3.10.10.10">
    <property type="entry name" value="HIV Type 1 Reverse Transcriptase, subunit A, domain 1"/>
    <property type="match status" value="1"/>
</dbReference>
<dbReference type="SMART" id="SM00343">
    <property type="entry name" value="ZnF_C2HC"/>
    <property type="match status" value="2"/>
</dbReference>
<feature type="compositionally biased region" description="Polar residues" evidence="8">
    <location>
        <begin position="947"/>
        <end position="974"/>
    </location>
</feature>
<dbReference type="PANTHER" id="PTHR37984:SF11">
    <property type="entry name" value="INTEGRASE CATALYTIC DOMAIN-CONTAINING PROTEIN"/>
    <property type="match status" value="1"/>
</dbReference>
<dbReference type="InterPro" id="IPR000477">
    <property type="entry name" value="RT_dom"/>
</dbReference>
<dbReference type="GO" id="GO:0004519">
    <property type="term" value="F:endonuclease activity"/>
    <property type="evidence" value="ECO:0007669"/>
    <property type="project" value="UniProtKB-KW"/>
</dbReference>
<keyword evidence="9" id="KW-0812">Transmembrane</keyword>
<dbReference type="CDD" id="cd18186">
    <property type="entry name" value="BTB_POZ_ZBTB_KLHL-like"/>
    <property type="match status" value="2"/>
</dbReference>
<dbReference type="InterPro" id="IPR043128">
    <property type="entry name" value="Rev_trsase/Diguanyl_cyclase"/>
</dbReference>
<dbReference type="InterPro" id="IPR012337">
    <property type="entry name" value="RNaseH-like_sf"/>
</dbReference>
<dbReference type="FunFam" id="1.10.340.70:FF:000004">
    <property type="entry name" value="Retrovirus-related Pol polyprotein from transposon 297-like Protein"/>
    <property type="match status" value="1"/>
</dbReference>
<sequence length="1995" mass="226231">MCGPQKSFIAQDDQGKEKVKHCFSEPWEDSDVILSVEDEKFHAHRLILSMNSPVFKAMFKCEFKEANSKEIPLPGKNAGGVLDFLKIIYGFQYIKEHIEITPANVIEQLLLLSDEYQVVEHIFKPCVKFLEDQPKNKDSVMKILALAEFNDLEKVRQGCNDLLKDMKLEILSETVHFEELEKEKLRHFLTQRIERLESVLDMVYPLFMGLVVVFFWLINSQTDYFASLKRLLRRRCSKHISFLAGEKNCPSSRVLRVLLNVLEERLLFAMAENIRGEKSTVTEGSEPSKEREKHRFSEPWEDSDLILEVEDEKFHVHRVILSMNSSVFKAMFKSDSRKSIPLPEKKASEVLDFIKQLYVQERPEITMENVDHLLKLSDEYQVKAIFDLCAKFLEAQPKTKENVLSILKLAIIKEQPDVKVKDHFSEPWEDSDLVLLVEDEKFLVHRLILSMSSPVFKTMFKSQFKEATANEIPLPGKKPNEVLDFLMKVYGPHYTKRELNITRKDHFKNLERDNVANVLVERVKTLESPVKVVFLQLIGLEQFCLVLCLKSKNHSVIFPRCPEHFDNDHIAAEELSTRVKTCTTCKRMIEQLVAKSKRRGRSASSSPELGGWTASGSTSPEGSRHLYGGSHHFDSKLGTYFFTMPGGESSEGDGSSASTSSGVSTPVAVEVGSLQPFQVKGDPHSVSQRWRKWKRAFQLYALGKGITNDSQKCGLLLHTAGLDVQEVYFTLVPDGAEKNYAETFKVLDDYFIPKANVPFERHLFRQISQSNEETVDQFVCRLRLRAASCEFGEREDEYIRDQLIDKCYSAKLRRKFLEKEGSVTLNDLLVTARAQEAVNLQMEAMGANSGSGQVNTVVDDGARGGDISSEQVNSVVNLKGSTSSEKRGCFNCGREDHLARDWRCPARGRKCLQCGEIGHFKVKCCKKLAKYSHLGQRQGDCRRDWRNTSSVNERGRKTNTNYVDSSPKSGQDSKPNYVFSVGDGLDQKSGIVTFVVGGSTKPLPTLGTFTADIMSIDTGMPCKADFVVINGDGRSLLCRETAVKLGLLRLGPSHAVNAVNTEADIKEKYKELFSGVGLPRDYELKLNIYDSVKPVAQPVRRIPFGVREKVERKLDEFLESGIIEEVPEGPTGWVSPLVVIPKADGNIRICVEMRCANQAIVRERQPIPTIEEVLQDLNGSTVFSRVDLKWGIHQILLAEENRHVSTFVTHRGLYRYTRLMFGVTSAPEKYQKIIRDVLRGWEGVANIADDLIIHGQGEEQHDKRLLAVLDRLRATGLTLNKDKCEFRLPRLTFLGHEVTQTGIEPSEEKVAAIRQAGPPQNVREARSFLGLAQFVSKFVQDLSSIAEPIQRLTHKNTEFKWGKEQQLAFEKLKELITHADVLAYFNVNCRTRIVADASPVGLGAVLTQLHGSEWRLIGYASRRLSDVERRYSQREKEALALVCACERFNMYVFGREFELETDHKPLEYIYSQKSKPSARVERWVLRLQAYHFKVVYRPGKTNIADALSRLNFGFQSNDGEDYDFVHAVVENSVPCALTPAEIERGSAEDMELNLIKECVQTGDWSQCNVPTYLHVKNELCTYGGLLLRGSRLVIPRELRPRVLELAYEGHQGIVTTKCRLRSKVWWPKMDADAEKLCRSCHGCQVVSEYAPPEPTARAFPPSSPWEDCAAEFLGPLPSGESLLVVVDYFSRYFEVVILRSISSTRLIEALKPIFARFGVPHTLKTDNGPQLVSEEFEAFLAENGIEHRTTTPLWPQASGEVERQNRTLMKSVQLAHIEGKDWRQELQTFLTAYRSTPQMTTGATPFYLMFGREMRSKLPDLRREAPITNEEVRDRDWSRKLSQKEYVDAKRIAVASEVEVGDKVLLKNSKTNKLSPNYDPNPCEVIDRKGGEVTIRSTAGAEFKRNVSFVKKYQEKPLEAKVDITPVHREQEGTNQTEVAKGEDELPRPGPTGSSMSVQQATATIRSPLNQIVCPRPARNVRPPKRFDDYELSKG</sequence>
<feature type="domain" description="Integrase catalytic" evidence="13">
    <location>
        <begin position="1657"/>
        <end position="1813"/>
    </location>
</feature>